<evidence type="ECO:0000313" key="2">
    <source>
        <dbReference type="Proteomes" id="UP000600363"/>
    </source>
</evidence>
<dbReference type="EMBL" id="DUIH01000011">
    <property type="protein sequence ID" value="HIH69552.1"/>
    <property type="molecule type" value="Genomic_DNA"/>
</dbReference>
<dbReference type="Proteomes" id="UP000600363">
    <property type="component" value="Unassembled WGS sequence"/>
</dbReference>
<accession>A0A832RWY5</accession>
<reference evidence="1" key="1">
    <citation type="journal article" date="2020" name="bioRxiv">
        <title>A rank-normalized archaeal taxonomy based on genome phylogeny resolves widespread incomplete and uneven classifications.</title>
        <authorList>
            <person name="Rinke C."/>
            <person name="Chuvochina M."/>
            <person name="Mussig A.J."/>
            <person name="Chaumeil P.-A."/>
            <person name="Waite D.W."/>
            <person name="Whitman W.B."/>
            <person name="Parks D.H."/>
            <person name="Hugenholtz P."/>
        </authorList>
    </citation>
    <scope>NUCLEOTIDE SEQUENCE</scope>
    <source>
        <strain evidence="1">UBA12518</strain>
    </source>
</reference>
<dbReference type="PIRSF" id="PIRSF006557">
    <property type="entry name" value="UCP006557_sign"/>
    <property type="match status" value="1"/>
</dbReference>
<proteinExistence type="predicted"/>
<dbReference type="InterPro" id="IPR012029">
    <property type="entry name" value="UCP006557"/>
</dbReference>
<sequence length="143" mass="15636">MPKDDVRASKLRSIGIRISEDSNAESCIPIAMAVHYLTGLPVTMRSKNKPGVRIERGTVLDTEYDGPMLQRVFEENRVIRGIPSTGQYKGVPIVASPIRDAGGTVVAVIGMVDVVGSLDIGTLFYDYAHVLQQVSSYIEKSRK</sequence>
<dbReference type="AlphaFoldDB" id="A0A832RWY5"/>
<comment type="caution">
    <text evidence="1">The sequence shown here is derived from an EMBL/GenBank/DDBJ whole genome shotgun (WGS) entry which is preliminary data.</text>
</comment>
<evidence type="ECO:0000313" key="1">
    <source>
        <dbReference type="EMBL" id="HIH69552.1"/>
    </source>
</evidence>
<organism evidence="1 2">
    <name type="scientific">Methermicoccus shengliensis</name>
    <dbReference type="NCBI Taxonomy" id="660064"/>
    <lineage>
        <taxon>Archaea</taxon>
        <taxon>Methanobacteriati</taxon>
        <taxon>Methanobacteriota</taxon>
        <taxon>Stenosarchaea group</taxon>
        <taxon>Methanomicrobia</taxon>
        <taxon>Methanosarcinales</taxon>
        <taxon>Methermicoccaceae</taxon>
        <taxon>Methermicoccus</taxon>
    </lineage>
</organism>
<dbReference type="RefSeq" id="WP_052353323.1">
    <property type="nucleotide sequence ID" value="NZ_DUIH01000011.1"/>
</dbReference>
<dbReference type="Pfam" id="PF09884">
    <property type="entry name" value="DUF2111"/>
    <property type="match status" value="1"/>
</dbReference>
<name>A0A832RWY5_9EURY</name>
<gene>
    <name evidence="1" type="ORF">HA299_02860</name>
</gene>
<protein>
    <submittedName>
        <fullName evidence="1">DUF2111 domain-containing protein</fullName>
    </submittedName>
</protein>